<dbReference type="Proteomes" id="UP001175211">
    <property type="component" value="Unassembled WGS sequence"/>
</dbReference>
<comment type="caution">
    <text evidence="2">The sequence shown here is derived from an EMBL/GenBank/DDBJ whole genome shotgun (WGS) entry which is preliminary data.</text>
</comment>
<organism evidence="2 3">
    <name type="scientific">Armillaria tabescens</name>
    <name type="common">Ringless honey mushroom</name>
    <name type="synonym">Agaricus tabescens</name>
    <dbReference type="NCBI Taxonomy" id="1929756"/>
    <lineage>
        <taxon>Eukaryota</taxon>
        <taxon>Fungi</taxon>
        <taxon>Dikarya</taxon>
        <taxon>Basidiomycota</taxon>
        <taxon>Agaricomycotina</taxon>
        <taxon>Agaricomycetes</taxon>
        <taxon>Agaricomycetidae</taxon>
        <taxon>Agaricales</taxon>
        <taxon>Marasmiineae</taxon>
        <taxon>Physalacriaceae</taxon>
        <taxon>Desarmillaria</taxon>
    </lineage>
</organism>
<name>A0AA39MPI5_ARMTA</name>
<dbReference type="Gene3D" id="2.40.50.40">
    <property type="match status" value="1"/>
</dbReference>
<evidence type="ECO:0000313" key="3">
    <source>
        <dbReference type="Proteomes" id="UP001175211"/>
    </source>
</evidence>
<reference evidence="2" key="1">
    <citation type="submission" date="2023-06" db="EMBL/GenBank/DDBJ databases">
        <authorList>
            <consortium name="Lawrence Berkeley National Laboratory"/>
            <person name="Ahrendt S."/>
            <person name="Sahu N."/>
            <person name="Indic B."/>
            <person name="Wong-Bajracharya J."/>
            <person name="Merenyi Z."/>
            <person name="Ke H.-M."/>
            <person name="Monk M."/>
            <person name="Kocsube S."/>
            <person name="Drula E."/>
            <person name="Lipzen A."/>
            <person name="Balint B."/>
            <person name="Henrissat B."/>
            <person name="Andreopoulos B."/>
            <person name="Martin F.M."/>
            <person name="Harder C.B."/>
            <person name="Rigling D."/>
            <person name="Ford K.L."/>
            <person name="Foster G.D."/>
            <person name="Pangilinan J."/>
            <person name="Papanicolaou A."/>
            <person name="Barry K."/>
            <person name="LaButti K."/>
            <person name="Viragh M."/>
            <person name="Koriabine M."/>
            <person name="Yan M."/>
            <person name="Riley R."/>
            <person name="Champramary S."/>
            <person name="Plett K.L."/>
            <person name="Tsai I.J."/>
            <person name="Slot J."/>
            <person name="Sipos G."/>
            <person name="Plett J."/>
            <person name="Nagy L.G."/>
            <person name="Grigoriev I.V."/>
        </authorList>
    </citation>
    <scope>NUCLEOTIDE SEQUENCE</scope>
    <source>
        <strain evidence="2">CCBAS 213</strain>
    </source>
</reference>
<evidence type="ECO:0000256" key="1">
    <source>
        <dbReference type="SAM" id="MobiDB-lite"/>
    </source>
</evidence>
<dbReference type="AlphaFoldDB" id="A0AA39MPI5"/>
<evidence type="ECO:0008006" key="4">
    <source>
        <dbReference type="Google" id="ProtNLM"/>
    </source>
</evidence>
<keyword evidence="3" id="KW-1185">Reference proteome</keyword>
<feature type="region of interest" description="Disordered" evidence="1">
    <location>
        <begin position="1"/>
        <end position="20"/>
    </location>
</feature>
<evidence type="ECO:0000313" key="2">
    <source>
        <dbReference type="EMBL" id="KAK0441483.1"/>
    </source>
</evidence>
<gene>
    <name evidence="2" type="ORF">EV420DRAFT_1650089</name>
</gene>
<proteinExistence type="predicted"/>
<dbReference type="SUPFAM" id="SSF54160">
    <property type="entry name" value="Chromo domain-like"/>
    <property type="match status" value="1"/>
</dbReference>
<sequence length="210" mass="24326">MPYHPPEFPNQPKLSRPPPELIDDEEEYEIEEIVGERDRAWKGYPAEENSWVTCAHLANAEKLVKEYKACIQKIEWTKQKDGVMVGKDDKILNLYDIPDSSQEWLEDIKTPYDSEQETLNPPPYVIHLVYSEHLAPVANACASDANSNFGHQSITSSLLKRVQDTAAQMDCETKEGNARYLWENNLKEDKMWKHMPYKPDPKFDNDKVCQ</sequence>
<dbReference type="InterPro" id="IPR016197">
    <property type="entry name" value="Chromo-like_dom_sf"/>
</dbReference>
<accession>A0AA39MPI5</accession>
<dbReference type="CDD" id="cd00024">
    <property type="entry name" value="CD_CSD"/>
    <property type="match status" value="1"/>
</dbReference>
<dbReference type="EMBL" id="JAUEPS010000070">
    <property type="protein sequence ID" value="KAK0441483.1"/>
    <property type="molecule type" value="Genomic_DNA"/>
</dbReference>
<dbReference type="RefSeq" id="XP_060323988.1">
    <property type="nucleotide sequence ID" value="XM_060478408.1"/>
</dbReference>
<protein>
    <recommendedName>
        <fullName evidence="4">Chromo domain-containing protein</fullName>
    </recommendedName>
</protein>
<dbReference type="GeneID" id="85361956"/>